<proteinExistence type="predicted"/>
<evidence type="ECO:0000313" key="2">
    <source>
        <dbReference type="Proteomes" id="UP001501319"/>
    </source>
</evidence>
<keyword evidence="2" id="KW-1185">Reference proteome</keyword>
<dbReference type="RefSeq" id="WP_344113535.1">
    <property type="nucleotide sequence ID" value="NZ_BAAANE010000007.1"/>
</dbReference>
<comment type="caution">
    <text evidence="1">The sequence shown here is derived from an EMBL/GenBank/DDBJ whole genome shotgun (WGS) entry which is preliminary data.</text>
</comment>
<gene>
    <name evidence="1" type="ORF">GCM10009744_42310</name>
</gene>
<protein>
    <submittedName>
        <fullName evidence="1">Uncharacterized protein</fullName>
    </submittedName>
</protein>
<reference evidence="1 2" key="1">
    <citation type="journal article" date="2019" name="Int. J. Syst. Evol. Microbiol.">
        <title>The Global Catalogue of Microorganisms (GCM) 10K type strain sequencing project: providing services to taxonomists for standard genome sequencing and annotation.</title>
        <authorList>
            <consortium name="The Broad Institute Genomics Platform"/>
            <consortium name="The Broad Institute Genome Sequencing Center for Infectious Disease"/>
            <person name="Wu L."/>
            <person name="Ma J."/>
        </authorList>
    </citation>
    <scope>NUCLEOTIDE SEQUENCE [LARGE SCALE GENOMIC DNA]</scope>
    <source>
        <strain evidence="1 2">JCM 14306</strain>
    </source>
</reference>
<accession>A0ABN2FIE5</accession>
<dbReference type="Proteomes" id="UP001501319">
    <property type="component" value="Unassembled WGS sequence"/>
</dbReference>
<evidence type="ECO:0000313" key="1">
    <source>
        <dbReference type="EMBL" id="GAA1646695.1"/>
    </source>
</evidence>
<name>A0ABN2FIE5_9ACTN</name>
<organism evidence="1 2">
    <name type="scientific">Kribbella alba</name>
    <dbReference type="NCBI Taxonomy" id="190197"/>
    <lineage>
        <taxon>Bacteria</taxon>
        <taxon>Bacillati</taxon>
        <taxon>Actinomycetota</taxon>
        <taxon>Actinomycetes</taxon>
        <taxon>Propionibacteriales</taxon>
        <taxon>Kribbellaceae</taxon>
        <taxon>Kribbella</taxon>
    </lineage>
</organism>
<dbReference type="EMBL" id="BAAANE010000007">
    <property type="protein sequence ID" value="GAA1646695.1"/>
    <property type="molecule type" value="Genomic_DNA"/>
</dbReference>
<sequence>MTDAGENKYGFGGSAVLRLELANVTYAGGPHLFAIGVEGRDPADLATFLPAAEKLIASARAPVGRDDLDGDGVRRS</sequence>